<dbReference type="InterPro" id="IPR008964">
    <property type="entry name" value="Invasin/intimin_cell_adhesion"/>
</dbReference>
<dbReference type="Proteomes" id="UP000824259">
    <property type="component" value="Unassembled WGS sequence"/>
</dbReference>
<dbReference type="InterPro" id="IPR003343">
    <property type="entry name" value="Big_2"/>
</dbReference>
<dbReference type="EMBL" id="DWYR01000009">
    <property type="protein sequence ID" value="HJA98722.1"/>
    <property type="molecule type" value="Genomic_DNA"/>
</dbReference>
<dbReference type="Gene3D" id="2.60.40.1080">
    <property type="match status" value="1"/>
</dbReference>
<proteinExistence type="predicted"/>
<feature type="compositionally biased region" description="Polar residues" evidence="1">
    <location>
        <begin position="1"/>
        <end position="11"/>
    </location>
</feature>
<protein>
    <submittedName>
        <fullName evidence="3">Ig-like domain-containing protein</fullName>
    </submittedName>
</protein>
<evidence type="ECO:0000313" key="4">
    <source>
        <dbReference type="Proteomes" id="UP000824259"/>
    </source>
</evidence>
<comment type="caution">
    <text evidence="3">The sequence shown here is derived from an EMBL/GenBank/DDBJ whole genome shotgun (WGS) entry which is preliminary data.</text>
</comment>
<name>A0A9D2L3C6_9BACT</name>
<evidence type="ECO:0000256" key="1">
    <source>
        <dbReference type="SAM" id="MobiDB-lite"/>
    </source>
</evidence>
<evidence type="ECO:0000259" key="2">
    <source>
        <dbReference type="SMART" id="SM00635"/>
    </source>
</evidence>
<feature type="domain" description="BIG2" evidence="2">
    <location>
        <begin position="1"/>
        <end position="62"/>
    </location>
</feature>
<feature type="region of interest" description="Disordered" evidence="1">
    <location>
        <begin position="1"/>
        <end position="25"/>
    </location>
</feature>
<gene>
    <name evidence="3" type="ORF">H9779_03870</name>
</gene>
<sequence length="341" mass="36773">MQIGEQEQLTATVEPDNATDPTVTWSSSDNTIATVDNGLVTAIASGTATITAQAGNQKATCEVSVLAPSAPKIGDYFYSDGTWSDGGLISIDKDGLNAQWAAEKPAPIEGKTVIGIVCQTDPDRIAASEKENGFTHGYVMATKLAHGLDKNTTWYSSDYNFECLGATNLSSTAYQQVCGYTDLQTVLAEYPGEEITQCPAFDWTAVTGFGVEAPASTSGWFVPSMGQLWDIAANFGGQEVAEILQGWQTQDNNIMWGYAEETVSYDVIAKFNESMAKVPADQKEEFAVLEHEQTYQTCSVWSSTPNSNSETANVIRFGTKSIELGAEYVDYDAVVRPILAF</sequence>
<reference evidence="3" key="2">
    <citation type="submission" date="2021-04" db="EMBL/GenBank/DDBJ databases">
        <authorList>
            <person name="Gilroy R."/>
        </authorList>
    </citation>
    <scope>NUCLEOTIDE SEQUENCE</scope>
    <source>
        <strain evidence="3">CHK169-11906</strain>
    </source>
</reference>
<dbReference type="AlphaFoldDB" id="A0A9D2L3C6"/>
<dbReference type="SMART" id="SM00635">
    <property type="entry name" value="BID_2"/>
    <property type="match status" value="1"/>
</dbReference>
<dbReference type="Pfam" id="PF02368">
    <property type="entry name" value="Big_2"/>
    <property type="match status" value="1"/>
</dbReference>
<accession>A0A9D2L3C6</accession>
<organism evidence="3 4">
    <name type="scientific">Candidatus Alistipes avicola</name>
    <dbReference type="NCBI Taxonomy" id="2838432"/>
    <lineage>
        <taxon>Bacteria</taxon>
        <taxon>Pseudomonadati</taxon>
        <taxon>Bacteroidota</taxon>
        <taxon>Bacteroidia</taxon>
        <taxon>Bacteroidales</taxon>
        <taxon>Rikenellaceae</taxon>
        <taxon>Alistipes</taxon>
    </lineage>
</organism>
<reference evidence="3" key="1">
    <citation type="journal article" date="2021" name="PeerJ">
        <title>Extensive microbial diversity within the chicken gut microbiome revealed by metagenomics and culture.</title>
        <authorList>
            <person name="Gilroy R."/>
            <person name="Ravi A."/>
            <person name="Getino M."/>
            <person name="Pursley I."/>
            <person name="Horton D.L."/>
            <person name="Alikhan N.F."/>
            <person name="Baker D."/>
            <person name="Gharbi K."/>
            <person name="Hall N."/>
            <person name="Watson M."/>
            <person name="Adriaenssens E.M."/>
            <person name="Foster-Nyarko E."/>
            <person name="Jarju S."/>
            <person name="Secka A."/>
            <person name="Antonio M."/>
            <person name="Oren A."/>
            <person name="Chaudhuri R.R."/>
            <person name="La Ragione R."/>
            <person name="Hildebrand F."/>
            <person name="Pallen M.J."/>
        </authorList>
    </citation>
    <scope>NUCLEOTIDE SEQUENCE</scope>
    <source>
        <strain evidence="3">CHK169-11906</strain>
    </source>
</reference>
<dbReference type="SUPFAM" id="SSF49373">
    <property type="entry name" value="Invasin/intimin cell-adhesion fragments"/>
    <property type="match status" value="1"/>
</dbReference>
<evidence type="ECO:0000313" key="3">
    <source>
        <dbReference type="EMBL" id="HJA98722.1"/>
    </source>
</evidence>